<dbReference type="PATRIC" id="fig|1615673.3.peg.2118"/>
<name>A0A0R3AX31_9PSED</name>
<dbReference type="OrthoDB" id="6979451at2"/>
<dbReference type="RefSeq" id="WP_057701365.1">
    <property type="nucleotide sequence ID" value="NZ_JYLN01000002.1"/>
</dbReference>
<evidence type="ECO:0000313" key="2">
    <source>
        <dbReference type="Proteomes" id="UP000050852"/>
    </source>
</evidence>
<accession>A0A0R3AX31</accession>
<evidence type="ECO:0000313" key="1">
    <source>
        <dbReference type="EMBL" id="KRP73902.1"/>
    </source>
</evidence>
<sequence length="63" mass="7065">MFDLSKLEKNQTPQDLQAQADSREALAYLASTDWYSLRYLEENTPVPEAILAARAVARGKVIP</sequence>
<proteinExistence type="predicted"/>
<dbReference type="EMBL" id="JYLN01000002">
    <property type="protein sequence ID" value="KRP73902.1"/>
    <property type="molecule type" value="Genomic_DNA"/>
</dbReference>
<gene>
    <name evidence="1" type="ORF">TX23_05605</name>
</gene>
<protein>
    <submittedName>
        <fullName evidence="1">Uncharacterized protein</fullName>
    </submittedName>
</protein>
<organism evidence="1 2">
    <name type="scientific">Pseudomonas paralactis</name>
    <dbReference type="NCBI Taxonomy" id="1615673"/>
    <lineage>
        <taxon>Bacteria</taxon>
        <taxon>Pseudomonadati</taxon>
        <taxon>Pseudomonadota</taxon>
        <taxon>Gammaproteobacteria</taxon>
        <taxon>Pseudomonadales</taxon>
        <taxon>Pseudomonadaceae</taxon>
        <taxon>Pseudomonas</taxon>
    </lineage>
</organism>
<comment type="caution">
    <text evidence="1">The sequence shown here is derived from an EMBL/GenBank/DDBJ whole genome shotgun (WGS) entry which is preliminary data.</text>
</comment>
<dbReference type="AlphaFoldDB" id="A0A0R3AX31"/>
<dbReference type="Proteomes" id="UP000050852">
    <property type="component" value="Unassembled WGS sequence"/>
</dbReference>
<reference evidence="1 2" key="1">
    <citation type="submission" date="2015-02" db="EMBL/GenBank/DDBJ databases">
        <title>Two Pseudomonas sp. nov., isolated from raw milk.</title>
        <authorList>
            <person name="Wenning M."/>
            <person name="von Neubeck M."/>
            <person name="Huptas C."/>
            <person name="Scherer S."/>
        </authorList>
    </citation>
    <scope>NUCLEOTIDE SEQUENCE [LARGE SCALE GENOMIC DNA]</scope>
    <source>
        <strain evidence="1 2">DSM 29164</strain>
    </source>
</reference>